<evidence type="ECO:0000313" key="2">
    <source>
        <dbReference type="EMBL" id="GGZ25940.1"/>
    </source>
</evidence>
<protein>
    <recommendedName>
        <fullName evidence="4">VanZ like family protein</fullName>
    </recommendedName>
</protein>
<dbReference type="NCBIfam" id="NF037970">
    <property type="entry name" value="vanZ_1"/>
    <property type="match status" value="1"/>
</dbReference>
<keyword evidence="1" id="KW-0472">Membrane</keyword>
<proteinExistence type="predicted"/>
<feature type="transmembrane region" description="Helical" evidence="1">
    <location>
        <begin position="12"/>
        <end position="31"/>
    </location>
</feature>
<dbReference type="EMBL" id="BMZB01000001">
    <property type="protein sequence ID" value="GGZ25940.1"/>
    <property type="molecule type" value="Genomic_DNA"/>
</dbReference>
<name>A0A918UQ57_9CAUL</name>
<accession>A0A918UQ57</accession>
<dbReference type="RefSeq" id="WP_189485168.1">
    <property type="nucleotide sequence ID" value="NZ_BMZB01000001.1"/>
</dbReference>
<comment type="caution">
    <text evidence="2">The sequence shown here is derived from an EMBL/GenBank/DDBJ whole genome shotgun (WGS) entry which is preliminary data.</text>
</comment>
<reference evidence="2" key="1">
    <citation type="journal article" date="2014" name="Int. J. Syst. Evol. Microbiol.">
        <title>Complete genome sequence of Corynebacterium casei LMG S-19264T (=DSM 44701T), isolated from a smear-ripened cheese.</title>
        <authorList>
            <consortium name="US DOE Joint Genome Institute (JGI-PGF)"/>
            <person name="Walter F."/>
            <person name="Albersmeier A."/>
            <person name="Kalinowski J."/>
            <person name="Ruckert C."/>
        </authorList>
    </citation>
    <scope>NUCLEOTIDE SEQUENCE</scope>
    <source>
        <strain evidence="2">KCTC 32296</strain>
    </source>
</reference>
<reference evidence="2" key="2">
    <citation type="submission" date="2020-09" db="EMBL/GenBank/DDBJ databases">
        <authorList>
            <person name="Sun Q."/>
            <person name="Kim S."/>
        </authorList>
    </citation>
    <scope>NUCLEOTIDE SEQUENCE</scope>
    <source>
        <strain evidence="2">KCTC 32296</strain>
    </source>
</reference>
<evidence type="ECO:0000256" key="1">
    <source>
        <dbReference type="SAM" id="Phobius"/>
    </source>
</evidence>
<evidence type="ECO:0008006" key="4">
    <source>
        <dbReference type="Google" id="ProtNLM"/>
    </source>
</evidence>
<organism evidence="2 3">
    <name type="scientific">Asticcacaulis endophyticus</name>
    <dbReference type="NCBI Taxonomy" id="1395890"/>
    <lineage>
        <taxon>Bacteria</taxon>
        <taxon>Pseudomonadati</taxon>
        <taxon>Pseudomonadota</taxon>
        <taxon>Alphaproteobacteria</taxon>
        <taxon>Caulobacterales</taxon>
        <taxon>Caulobacteraceae</taxon>
        <taxon>Asticcacaulis</taxon>
    </lineage>
</organism>
<evidence type="ECO:0000313" key="3">
    <source>
        <dbReference type="Proteomes" id="UP000662572"/>
    </source>
</evidence>
<keyword evidence="1" id="KW-1133">Transmembrane helix</keyword>
<feature type="transmembrane region" description="Helical" evidence="1">
    <location>
        <begin position="67"/>
        <end position="85"/>
    </location>
</feature>
<feature type="transmembrane region" description="Helical" evidence="1">
    <location>
        <begin position="91"/>
        <end position="112"/>
    </location>
</feature>
<keyword evidence="3" id="KW-1185">Reference proteome</keyword>
<dbReference type="AlphaFoldDB" id="A0A918UQ57"/>
<sequence>MTLSMPVLALRGLVLVVSIWLFVFLLGPYQTLPFELGMSDKEAHVLTFYCFASLLLLATHTTRRGSVLLFCITISAVAEVLQTSTGRDGNVADFLASSLGSTMAVLPTLIGFMRQKFKRNVADNKHLQIRL</sequence>
<feature type="transmembrane region" description="Helical" evidence="1">
    <location>
        <begin position="43"/>
        <end position="60"/>
    </location>
</feature>
<keyword evidence="1" id="KW-0812">Transmembrane</keyword>
<gene>
    <name evidence="2" type="ORF">GCM10011273_09230</name>
</gene>
<dbReference type="Proteomes" id="UP000662572">
    <property type="component" value="Unassembled WGS sequence"/>
</dbReference>